<dbReference type="AlphaFoldDB" id="A0A378U9Z2"/>
<proteinExistence type="predicted"/>
<feature type="domain" description="PknH-like extracellular" evidence="1">
    <location>
        <begin position="67"/>
        <end position="194"/>
    </location>
</feature>
<dbReference type="Proteomes" id="UP000255389">
    <property type="component" value="Unassembled WGS sequence"/>
</dbReference>
<organism evidence="2 3">
    <name type="scientific">Mycolicibacterium fortuitum</name>
    <name type="common">Mycobacterium fortuitum</name>
    <dbReference type="NCBI Taxonomy" id="1766"/>
    <lineage>
        <taxon>Bacteria</taxon>
        <taxon>Bacillati</taxon>
        <taxon>Actinomycetota</taxon>
        <taxon>Actinomycetes</taxon>
        <taxon>Mycobacteriales</taxon>
        <taxon>Mycobacteriaceae</taxon>
        <taxon>Mycolicibacterium</taxon>
    </lineage>
</organism>
<evidence type="ECO:0000313" key="2">
    <source>
        <dbReference type="EMBL" id="STZ74214.1"/>
    </source>
</evidence>
<accession>A0A378U9Z2</accession>
<protein>
    <submittedName>
        <fullName evidence="2">Lipoprotein LpqQ</fullName>
    </submittedName>
</protein>
<sequence length="196" mass="21835">MAVRHDRSLNEVVWVEVEREALEECAVVVCPGPTEEVATISNFRGFTADLYMKNEQPADLDPSAPDACKIVFDQTVVFGAELKDFRSVVYGGKTADYVKSVNQITQSVGVYPADAAAQIYFDRLIPDMVKCSQAHEKNYDFTLTRPDPSTIFLDAEYWKAAYRVKSTVMATTSTVGFHHPNSIVLDVLDAITDRID</sequence>
<dbReference type="Gene3D" id="3.40.1000.70">
    <property type="entry name" value="PknH-like extracellular domain"/>
    <property type="match status" value="1"/>
</dbReference>
<name>A0A378U9Z2_MYCFO</name>
<evidence type="ECO:0000313" key="3">
    <source>
        <dbReference type="Proteomes" id="UP000255389"/>
    </source>
</evidence>
<reference evidence="2 3" key="1">
    <citation type="submission" date="2018-06" db="EMBL/GenBank/DDBJ databases">
        <authorList>
            <consortium name="Pathogen Informatics"/>
            <person name="Doyle S."/>
        </authorList>
    </citation>
    <scope>NUCLEOTIDE SEQUENCE [LARGE SCALE GENOMIC DNA]</scope>
    <source>
        <strain evidence="2 3">NCTC1542</strain>
    </source>
</reference>
<dbReference type="InterPro" id="IPR038232">
    <property type="entry name" value="PknH-like_Extracell_sf"/>
</dbReference>
<gene>
    <name evidence="2" type="ORF">NCTC1542_01764</name>
</gene>
<keyword evidence="2" id="KW-0449">Lipoprotein</keyword>
<dbReference type="Pfam" id="PF14032">
    <property type="entry name" value="PknH_C"/>
    <property type="match status" value="1"/>
</dbReference>
<evidence type="ECO:0000259" key="1">
    <source>
        <dbReference type="Pfam" id="PF14032"/>
    </source>
</evidence>
<dbReference type="InterPro" id="IPR026954">
    <property type="entry name" value="PknH-like_Extracell"/>
</dbReference>
<dbReference type="EMBL" id="UGQY01000001">
    <property type="protein sequence ID" value="STZ74214.1"/>
    <property type="molecule type" value="Genomic_DNA"/>
</dbReference>